<reference evidence="1 2" key="1">
    <citation type="submission" date="2018-07" db="EMBL/GenBank/DDBJ databases">
        <title>Dyella monticola sp. nov. and Dyella psychrodurans sp. nov. isolated from monsoon evergreen broad-leaved forest soil of Dinghu Mountain, China.</title>
        <authorList>
            <person name="Gao Z."/>
            <person name="Qiu L."/>
        </authorList>
    </citation>
    <scope>NUCLEOTIDE SEQUENCE [LARGE SCALE GENOMIC DNA]</scope>
    <source>
        <strain evidence="1 2">4G-K06</strain>
    </source>
</reference>
<dbReference type="RefSeq" id="WP_115496107.1">
    <property type="nucleotide sequence ID" value="NZ_QRBE01000008.1"/>
</dbReference>
<name>A0A370WWU3_9GAMM</name>
<gene>
    <name evidence="1" type="ORF">DWU98_13520</name>
</gene>
<accession>A0A370WWU3</accession>
<dbReference type="AlphaFoldDB" id="A0A370WWU3"/>
<evidence type="ECO:0000313" key="2">
    <source>
        <dbReference type="Proteomes" id="UP000254258"/>
    </source>
</evidence>
<dbReference type="OrthoDB" id="9864219at2"/>
<keyword evidence="2" id="KW-1185">Reference proteome</keyword>
<sequence length="130" mass="13975">MASAPQYEIAFQFRFQQDVSNQVVQIDIADQNRFIISDQQKAQLSALADNPMPPLNNMSVSSMSFYLNIASGKVDEGVETFLWTTFINSGPVEVSLTMSSLVAASYVVLGVSSSGVLMPGLNYIGLVSGA</sequence>
<comment type="caution">
    <text evidence="1">The sequence shown here is derived from an EMBL/GenBank/DDBJ whole genome shotgun (WGS) entry which is preliminary data.</text>
</comment>
<evidence type="ECO:0000313" key="1">
    <source>
        <dbReference type="EMBL" id="RDS80445.1"/>
    </source>
</evidence>
<dbReference type="Proteomes" id="UP000254258">
    <property type="component" value="Unassembled WGS sequence"/>
</dbReference>
<organism evidence="1 2">
    <name type="scientific">Dyella monticola</name>
    <dbReference type="NCBI Taxonomy" id="1927958"/>
    <lineage>
        <taxon>Bacteria</taxon>
        <taxon>Pseudomonadati</taxon>
        <taxon>Pseudomonadota</taxon>
        <taxon>Gammaproteobacteria</taxon>
        <taxon>Lysobacterales</taxon>
        <taxon>Rhodanobacteraceae</taxon>
        <taxon>Dyella</taxon>
    </lineage>
</organism>
<protein>
    <submittedName>
        <fullName evidence="1">Uncharacterized protein</fullName>
    </submittedName>
</protein>
<proteinExistence type="predicted"/>
<dbReference type="EMBL" id="QRBE01000008">
    <property type="protein sequence ID" value="RDS80445.1"/>
    <property type="molecule type" value="Genomic_DNA"/>
</dbReference>